<dbReference type="InterPro" id="IPR011033">
    <property type="entry name" value="PRC_barrel-like_sf"/>
</dbReference>
<dbReference type="RefSeq" id="WP_086106699.1">
    <property type="nucleotide sequence ID" value="NZ_NEKB01000008.1"/>
</dbReference>
<accession>A0A1Y2SUS0</accession>
<evidence type="ECO:0000256" key="3">
    <source>
        <dbReference type="ARBA" id="ARBA00022552"/>
    </source>
</evidence>
<dbReference type="GO" id="GO:0005840">
    <property type="term" value="C:ribosome"/>
    <property type="evidence" value="ECO:0007669"/>
    <property type="project" value="InterPro"/>
</dbReference>
<dbReference type="GO" id="GO:0005737">
    <property type="term" value="C:cytoplasm"/>
    <property type="evidence" value="ECO:0007669"/>
    <property type="project" value="UniProtKB-SubCell"/>
</dbReference>
<protein>
    <recommendedName>
        <fullName evidence="5">Ribosome maturation factor RimM</fullName>
    </recommendedName>
</protein>
<proteinExistence type="inferred from homology"/>
<evidence type="ECO:0000256" key="1">
    <source>
        <dbReference type="ARBA" id="ARBA00022490"/>
    </source>
</evidence>
<dbReference type="Proteomes" id="UP000243540">
    <property type="component" value="Unassembled WGS sequence"/>
</dbReference>
<keyword evidence="2 5" id="KW-0690">Ribosome biogenesis</keyword>
<dbReference type="Pfam" id="PF01782">
    <property type="entry name" value="RimM"/>
    <property type="match status" value="1"/>
</dbReference>
<comment type="subcellular location">
    <subcellularLocation>
        <location evidence="5">Cytoplasm</location>
    </subcellularLocation>
</comment>
<dbReference type="Pfam" id="PF24986">
    <property type="entry name" value="PRC_RimM"/>
    <property type="match status" value="1"/>
</dbReference>
<evidence type="ECO:0000313" key="8">
    <source>
        <dbReference type="EMBL" id="OTA28997.1"/>
    </source>
</evidence>
<comment type="similarity">
    <text evidence="5">Belongs to the RimM family.</text>
</comment>
<evidence type="ECO:0000256" key="4">
    <source>
        <dbReference type="ARBA" id="ARBA00023186"/>
    </source>
</evidence>
<dbReference type="InterPro" id="IPR002676">
    <property type="entry name" value="RimM_N"/>
</dbReference>
<organism evidence="8 9">
    <name type="scientific">Alloscardovia macacae</name>
    <dbReference type="NCBI Taxonomy" id="1160091"/>
    <lineage>
        <taxon>Bacteria</taxon>
        <taxon>Bacillati</taxon>
        <taxon>Actinomycetota</taxon>
        <taxon>Actinomycetes</taxon>
        <taxon>Bifidobacteriales</taxon>
        <taxon>Bifidobacteriaceae</taxon>
        <taxon>Alloscardovia</taxon>
    </lineage>
</organism>
<comment type="domain">
    <text evidence="5">The PRC barrel domain binds ribosomal protein uS19.</text>
</comment>
<keyword evidence="3 5" id="KW-0698">rRNA processing</keyword>
<gene>
    <name evidence="5" type="primary">rimM</name>
    <name evidence="8" type="ORF">B9T39_04870</name>
</gene>
<dbReference type="NCBIfam" id="TIGR02273">
    <property type="entry name" value="16S_RimM"/>
    <property type="match status" value="1"/>
</dbReference>
<sequence length="209" mass="22919">MRAADSTQTDPQQLMLLRVCRIGRAQGLKGEVNVRLFTDDPVRRFAPGSTLLTRDGREFVVLKSRNYKSRWIILFEGITDRNASEELNGIDLFIPKDAPEDAPDEDMDADGDDEGWYLSDLVGLEVLAVDDPDAARAADYDGVEAHLIATVSAVLNNTAQDLLELKLTDEEGHPTGKTALLPFVEAIVPIVDVEEGYILTDPPAGLLDL</sequence>
<dbReference type="AlphaFoldDB" id="A0A1Y2SUS0"/>
<dbReference type="SUPFAM" id="SSF50346">
    <property type="entry name" value="PRC-barrel domain"/>
    <property type="match status" value="1"/>
</dbReference>
<dbReference type="Gene3D" id="2.40.30.60">
    <property type="entry name" value="RimM"/>
    <property type="match status" value="1"/>
</dbReference>
<dbReference type="Gene3D" id="2.30.30.240">
    <property type="entry name" value="PRC-barrel domain"/>
    <property type="match status" value="1"/>
</dbReference>
<evidence type="ECO:0000313" key="9">
    <source>
        <dbReference type="Proteomes" id="UP000243540"/>
    </source>
</evidence>
<name>A0A1Y2SUS0_9BIFI</name>
<keyword evidence="1 5" id="KW-0963">Cytoplasm</keyword>
<dbReference type="PANTHER" id="PTHR33692:SF1">
    <property type="entry name" value="RIBOSOME MATURATION FACTOR RIMM"/>
    <property type="match status" value="1"/>
</dbReference>
<dbReference type="SUPFAM" id="SSF50447">
    <property type="entry name" value="Translation proteins"/>
    <property type="match status" value="1"/>
</dbReference>
<dbReference type="InterPro" id="IPR056792">
    <property type="entry name" value="PRC_RimM"/>
</dbReference>
<dbReference type="EMBL" id="NEKC01000009">
    <property type="protein sequence ID" value="OTA28997.1"/>
    <property type="molecule type" value="Genomic_DNA"/>
</dbReference>
<dbReference type="InterPro" id="IPR009000">
    <property type="entry name" value="Transl_B-barrel_sf"/>
</dbReference>
<dbReference type="InterPro" id="IPR011961">
    <property type="entry name" value="RimM"/>
</dbReference>
<evidence type="ECO:0000259" key="6">
    <source>
        <dbReference type="Pfam" id="PF01782"/>
    </source>
</evidence>
<comment type="function">
    <text evidence="5">An accessory protein needed during the final step in the assembly of 30S ribosomal subunit, possibly for assembly of the head region. Essential for efficient processing of 16S rRNA. May be needed both before and after RbfA during the maturation of 16S rRNA. It has affinity for free ribosomal 30S subunits but not for 70S ribosomes.</text>
</comment>
<dbReference type="GO" id="GO:0042274">
    <property type="term" value="P:ribosomal small subunit biogenesis"/>
    <property type="evidence" value="ECO:0007669"/>
    <property type="project" value="UniProtKB-UniRule"/>
</dbReference>
<keyword evidence="4 5" id="KW-0143">Chaperone</keyword>
<dbReference type="HAMAP" id="MF_00014">
    <property type="entry name" value="Ribosome_mat_RimM"/>
    <property type="match status" value="1"/>
</dbReference>
<dbReference type="InterPro" id="IPR036976">
    <property type="entry name" value="RimM_N_sf"/>
</dbReference>
<dbReference type="GO" id="GO:0006364">
    <property type="term" value="P:rRNA processing"/>
    <property type="evidence" value="ECO:0007669"/>
    <property type="project" value="UniProtKB-UniRule"/>
</dbReference>
<evidence type="ECO:0000256" key="2">
    <source>
        <dbReference type="ARBA" id="ARBA00022517"/>
    </source>
</evidence>
<reference evidence="8 9" key="1">
    <citation type="submission" date="2017-04" db="EMBL/GenBank/DDBJ databases">
        <title>Draft genome sequences of Alloscardovia macacae UMA81211 and UMA81212 isolated from the feces of a rhesus macaque (Macaca mulatta).</title>
        <authorList>
            <person name="Albert K."/>
            <person name="Sela D.A."/>
        </authorList>
    </citation>
    <scope>NUCLEOTIDE SEQUENCE [LARGE SCALE GENOMIC DNA]</scope>
    <source>
        <strain evidence="8 9">UMA81212</strain>
    </source>
</reference>
<evidence type="ECO:0000256" key="5">
    <source>
        <dbReference type="HAMAP-Rule" id="MF_00014"/>
    </source>
</evidence>
<feature type="domain" description="Ribosome maturation factor RimM PRC barrel" evidence="7">
    <location>
        <begin position="120"/>
        <end position="206"/>
    </location>
</feature>
<dbReference type="PANTHER" id="PTHR33692">
    <property type="entry name" value="RIBOSOME MATURATION FACTOR RIMM"/>
    <property type="match status" value="1"/>
</dbReference>
<comment type="caution">
    <text evidence="8">The sequence shown here is derived from an EMBL/GenBank/DDBJ whole genome shotgun (WGS) entry which is preliminary data.</text>
</comment>
<evidence type="ECO:0000259" key="7">
    <source>
        <dbReference type="Pfam" id="PF24986"/>
    </source>
</evidence>
<feature type="domain" description="RimM N-terminal" evidence="6">
    <location>
        <begin position="19"/>
        <end position="97"/>
    </location>
</feature>
<dbReference type="STRING" id="1160091.B9T39_04870"/>
<dbReference type="GO" id="GO:0043022">
    <property type="term" value="F:ribosome binding"/>
    <property type="evidence" value="ECO:0007669"/>
    <property type="project" value="InterPro"/>
</dbReference>
<comment type="subunit">
    <text evidence="5">Binds ribosomal protein uS19.</text>
</comment>
<dbReference type="OrthoDB" id="5381335at2"/>